<evidence type="ECO:0000256" key="13">
    <source>
        <dbReference type="RuleBase" id="RU000461"/>
    </source>
</evidence>
<keyword evidence="18" id="KW-1185">Reference proteome</keyword>
<feature type="transmembrane region" description="Helical" evidence="15">
    <location>
        <begin position="40"/>
        <end position="60"/>
    </location>
</feature>
<evidence type="ECO:0000256" key="9">
    <source>
        <dbReference type="ARBA" id="ARBA00023004"/>
    </source>
</evidence>
<dbReference type="PRINTS" id="PR00463">
    <property type="entry name" value="EP450I"/>
</dbReference>
<keyword evidence="6 12" id="KW-0479">Metal-binding</keyword>
<dbReference type="AlphaFoldDB" id="G7IFA2"/>
<dbReference type="Proteomes" id="UP000002051">
    <property type="component" value="Chromosome 2"/>
</dbReference>
<keyword evidence="11 15" id="KW-0472">Membrane</keyword>
<keyword evidence="8 13" id="KW-0560">Oxidoreductase</keyword>
<evidence type="ECO:0000256" key="11">
    <source>
        <dbReference type="ARBA" id="ARBA00023136"/>
    </source>
</evidence>
<reference evidence="16 18" key="1">
    <citation type="journal article" date="2011" name="Nature">
        <title>The Medicago genome provides insight into the evolution of rhizobial symbioses.</title>
        <authorList>
            <person name="Young N.D."/>
            <person name="Debelle F."/>
            <person name="Oldroyd G.E."/>
            <person name="Geurts R."/>
            <person name="Cannon S.B."/>
            <person name="Udvardi M.K."/>
            <person name="Benedito V.A."/>
            <person name="Mayer K.F."/>
            <person name="Gouzy J."/>
            <person name="Schoof H."/>
            <person name="Van de Peer Y."/>
            <person name="Proost S."/>
            <person name="Cook D.R."/>
            <person name="Meyers B.C."/>
            <person name="Spannagl M."/>
            <person name="Cheung F."/>
            <person name="De Mita S."/>
            <person name="Krishnakumar V."/>
            <person name="Gundlach H."/>
            <person name="Zhou S."/>
            <person name="Mudge J."/>
            <person name="Bharti A.K."/>
            <person name="Murray J.D."/>
            <person name="Naoumkina M.A."/>
            <person name="Rosen B."/>
            <person name="Silverstein K.A."/>
            <person name="Tang H."/>
            <person name="Rombauts S."/>
            <person name="Zhao P.X."/>
            <person name="Zhou P."/>
            <person name="Barbe V."/>
            <person name="Bardou P."/>
            <person name="Bechner M."/>
            <person name="Bellec A."/>
            <person name="Berger A."/>
            <person name="Berges H."/>
            <person name="Bidwell S."/>
            <person name="Bisseling T."/>
            <person name="Choisne N."/>
            <person name="Couloux A."/>
            <person name="Denny R."/>
            <person name="Deshpande S."/>
            <person name="Dai X."/>
            <person name="Doyle J.J."/>
            <person name="Dudez A.M."/>
            <person name="Farmer A.D."/>
            <person name="Fouteau S."/>
            <person name="Franken C."/>
            <person name="Gibelin C."/>
            <person name="Gish J."/>
            <person name="Goldstein S."/>
            <person name="Gonzalez A.J."/>
            <person name="Green P.J."/>
            <person name="Hallab A."/>
            <person name="Hartog M."/>
            <person name="Hua A."/>
            <person name="Humphray S.J."/>
            <person name="Jeong D.H."/>
            <person name="Jing Y."/>
            <person name="Jocker A."/>
            <person name="Kenton S.M."/>
            <person name="Kim D.J."/>
            <person name="Klee K."/>
            <person name="Lai H."/>
            <person name="Lang C."/>
            <person name="Lin S."/>
            <person name="Macmil S.L."/>
            <person name="Magdelenat G."/>
            <person name="Matthews L."/>
            <person name="McCorrison J."/>
            <person name="Monaghan E.L."/>
            <person name="Mun J.H."/>
            <person name="Najar F.Z."/>
            <person name="Nicholson C."/>
            <person name="Noirot C."/>
            <person name="O'Bleness M."/>
            <person name="Paule C.R."/>
            <person name="Poulain J."/>
            <person name="Prion F."/>
            <person name="Qin B."/>
            <person name="Qu C."/>
            <person name="Retzel E.F."/>
            <person name="Riddle C."/>
            <person name="Sallet E."/>
            <person name="Samain S."/>
            <person name="Samson N."/>
            <person name="Sanders I."/>
            <person name="Saurat O."/>
            <person name="Scarpelli C."/>
            <person name="Schiex T."/>
            <person name="Segurens B."/>
            <person name="Severin A.J."/>
            <person name="Sherrier D.J."/>
            <person name="Shi R."/>
            <person name="Sims S."/>
            <person name="Singer S.R."/>
            <person name="Sinharoy S."/>
            <person name="Sterck L."/>
            <person name="Viollet A."/>
            <person name="Wang B.B."/>
            <person name="Wang K."/>
            <person name="Wang M."/>
            <person name="Wang X."/>
            <person name="Warfsmann J."/>
            <person name="Weissenbach J."/>
            <person name="White D.D."/>
            <person name="White J.D."/>
            <person name="Wiley G.B."/>
            <person name="Wincker P."/>
            <person name="Xing Y."/>
            <person name="Yang L."/>
            <person name="Yao Z."/>
            <person name="Ying F."/>
            <person name="Zhai J."/>
            <person name="Zhou L."/>
            <person name="Zuber A."/>
            <person name="Denarie J."/>
            <person name="Dixon R.A."/>
            <person name="May G.D."/>
            <person name="Schwartz D.C."/>
            <person name="Rogers J."/>
            <person name="Quetier F."/>
            <person name="Town C.D."/>
            <person name="Roe B.A."/>
        </authorList>
    </citation>
    <scope>NUCLEOTIDE SEQUENCE [LARGE SCALE GENOMIC DNA]</scope>
    <source>
        <strain evidence="16">A17</strain>
        <strain evidence="17 18">cv. Jemalong A17</strain>
    </source>
</reference>
<evidence type="ECO:0000256" key="4">
    <source>
        <dbReference type="ARBA" id="ARBA00022617"/>
    </source>
</evidence>
<dbReference type="GO" id="GO:0005506">
    <property type="term" value="F:iron ion binding"/>
    <property type="evidence" value="ECO:0007669"/>
    <property type="project" value="InterPro"/>
</dbReference>
<accession>G7IFA2</accession>
<dbReference type="PRINTS" id="PR00385">
    <property type="entry name" value="P450"/>
</dbReference>
<dbReference type="CDD" id="cd11075">
    <property type="entry name" value="CYP77_89"/>
    <property type="match status" value="1"/>
</dbReference>
<evidence type="ECO:0000256" key="3">
    <source>
        <dbReference type="ARBA" id="ARBA00010617"/>
    </source>
</evidence>
<organism evidence="16 18">
    <name type="scientific">Medicago truncatula</name>
    <name type="common">Barrel medic</name>
    <name type="synonym">Medicago tribuloides</name>
    <dbReference type="NCBI Taxonomy" id="3880"/>
    <lineage>
        <taxon>Eukaryota</taxon>
        <taxon>Viridiplantae</taxon>
        <taxon>Streptophyta</taxon>
        <taxon>Embryophyta</taxon>
        <taxon>Tracheophyta</taxon>
        <taxon>Spermatophyta</taxon>
        <taxon>Magnoliopsida</taxon>
        <taxon>eudicotyledons</taxon>
        <taxon>Gunneridae</taxon>
        <taxon>Pentapetalae</taxon>
        <taxon>rosids</taxon>
        <taxon>fabids</taxon>
        <taxon>Fabales</taxon>
        <taxon>Fabaceae</taxon>
        <taxon>Papilionoideae</taxon>
        <taxon>50 kb inversion clade</taxon>
        <taxon>NPAAA clade</taxon>
        <taxon>Hologalegina</taxon>
        <taxon>IRL clade</taxon>
        <taxon>Trifolieae</taxon>
        <taxon>Medicago</taxon>
    </lineage>
</organism>
<keyword evidence="7 15" id="KW-1133">Transmembrane helix</keyword>
<evidence type="ECO:0000256" key="8">
    <source>
        <dbReference type="ARBA" id="ARBA00023002"/>
    </source>
</evidence>
<dbReference type="PaxDb" id="3880-AES63580"/>
<dbReference type="PANTHER" id="PTHR24298:SF800">
    <property type="entry name" value="CYTOCHROME P450 89A2-RELATED"/>
    <property type="match status" value="1"/>
</dbReference>
<feature type="binding site" description="axial binding residue" evidence="12">
    <location>
        <position position="478"/>
    </location>
    <ligand>
        <name>heme</name>
        <dbReference type="ChEBI" id="CHEBI:30413"/>
    </ligand>
    <ligandPart>
        <name>Fe</name>
        <dbReference type="ChEBI" id="CHEBI:18248"/>
    </ligandPart>
</feature>
<dbReference type="SUPFAM" id="SSF48264">
    <property type="entry name" value="Cytochrome P450"/>
    <property type="match status" value="1"/>
</dbReference>
<evidence type="ECO:0000256" key="1">
    <source>
        <dbReference type="ARBA" id="ARBA00001971"/>
    </source>
</evidence>
<dbReference type="Gene3D" id="1.10.630.10">
    <property type="entry name" value="Cytochrome P450"/>
    <property type="match status" value="1"/>
</dbReference>
<dbReference type="InterPro" id="IPR017972">
    <property type="entry name" value="Cyt_P450_CS"/>
</dbReference>
<dbReference type="FunFam" id="1.10.630.10:FF:000012">
    <property type="entry name" value="Cytochrome P450 family protein"/>
    <property type="match status" value="1"/>
</dbReference>
<dbReference type="InterPro" id="IPR001128">
    <property type="entry name" value="Cyt_P450"/>
</dbReference>
<evidence type="ECO:0000256" key="12">
    <source>
        <dbReference type="PIRSR" id="PIRSR602401-1"/>
    </source>
</evidence>
<sequence length="533" mass="61470">MVYINPHHPPSKKKKKPSSSSCFVSHTYSSPQKSKVAPNIYVNIETWFIVLVTLCIIFLIRAMLSFFTTTVPLPPGPLHIPIITNFQLLQKSISQLEPFLKTLHAKHGPIIIVHIGSQPSIFINDHALAHHVLVQNSAIISDRPTALPTSKMLSSNQHNINTAFYGPTWRTLRRNLAFEMLHPSKLKSFSEIQKWVLRTLINRLKTASESEPTDSIKVMPHFKYAMFSLLVFMCFGERVNDEKISDIERVQRKIMLNFGRFNKLNFWPKVTRILSRNQWEEFLKLLKDQEDVLLPLIRARKQVKESKLNNPEEKRKLSENEMVNLCSEFLNGGTDTTSTSLEWIMANVVKYPEVKGRLVEEIREVMGGDENGEKEEVKEEDLQKLWYLKCVVLEGLRRHPSGKFPLPHAVKEDVVLDGYLVPKNGTVNFFLAEMALDRRVWEDPLEFKPERFLKDETFVIPGSKEIKMMPFGAGRRICPGLNLALLHLEYFVANLVWNFDWKVPEGGHVDLTEIQEFTMVMKNPVQVHISPRI</sequence>
<dbReference type="eggNOG" id="KOG0156">
    <property type="taxonomic scope" value="Eukaryota"/>
</dbReference>
<evidence type="ECO:0000256" key="15">
    <source>
        <dbReference type="SAM" id="Phobius"/>
    </source>
</evidence>
<proteinExistence type="inferred from homology"/>
<dbReference type="PANTHER" id="PTHR24298">
    <property type="entry name" value="FLAVONOID 3'-MONOOXYGENASE-RELATED"/>
    <property type="match status" value="1"/>
</dbReference>
<dbReference type="EMBL" id="CM001218">
    <property type="protein sequence ID" value="AES63580.1"/>
    <property type="molecule type" value="Genomic_DNA"/>
</dbReference>
<reference evidence="17" key="3">
    <citation type="submission" date="2015-04" db="UniProtKB">
        <authorList>
            <consortium name="EnsemblPlants"/>
        </authorList>
    </citation>
    <scope>IDENTIFICATION</scope>
    <source>
        <strain evidence="17">cv. Jemalong A17</strain>
    </source>
</reference>
<evidence type="ECO:0000256" key="14">
    <source>
        <dbReference type="SAM" id="MobiDB-lite"/>
    </source>
</evidence>
<evidence type="ECO:0000313" key="16">
    <source>
        <dbReference type="EMBL" id="AES63580.1"/>
    </source>
</evidence>
<comment type="subcellular location">
    <subcellularLocation>
        <location evidence="2">Membrane</location>
        <topology evidence="2">Single-pass membrane protein</topology>
    </subcellularLocation>
</comment>
<evidence type="ECO:0000313" key="18">
    <source>
        <dbReference type="Proteomes" id="UP000002051"/>
    </source>
</evidence>
<dbReference type="EnsemblPlants" id="AES63580">
    <property type="protein sequence ID" value="AES63580"/>
    <property type="gene ID" value="MTR_2g010290"/>
</dbReference>
<protein>
    <submittedName>
        <fullName evidence="16">Cytochrome P450 family protein</fullName>
    </submittedName>
</protein>
<dbReference type="HOGENOM" id="CLU_001570_4_0_1"/>
<dbReference type="InterPro" id="IPR051103">
    <property type="entry name" value="Plant_metabolite_P450s"/>
</dbReference>
<keyword evidence="10 13" id="KW-0503">Monooxygenase</keyword>
<dbReference type="GO" id="GO:0016709">
    <property type="term" value="F:oxidoreductase activity, acting on paired donors, with incorporation or reduction of molecular oxygen, NAD(P)H as one donor, and incorporation of one atom of oxygen"/>
    <property type="evidence" value="ECO:0000318"/>
    <property type="project" value="GO_Central"/>
</dbReference>
<dbReference type="STRING" id="3880.G7IFA2"/>
<keyword evidence="5 15" id="KW-0812">Transmembrane</keyword>
<name>G7IFA2_MEDTR</name>
<dbReference type="InterPro" id="IPR036396">
    <property type="entry name" value="Cyt_P450_sf"/>
</dbReference>
<gene>
    <name evidence="16" type="ordered locus">MTR_2g010290</name>
</gene>
<evidence type="ECO:0000256" key="2">
    <source>
        <dbReference type="ARBA" id="ARBA00004167"/>
    </source>
</evidence>
<evidence type="ECO:0000256" key="7">
    <source>
        <dbReference type="ARBA" id="ARBA00022989"/>
    </source>
</evidence>
<comment type="cofactor">
    <cofactor evidence="1 12">
        <name>heme</name>
        <dbReference type="ChEBI" id="CHEBI:30413"/>
    </cofactor>
</comment>
<dbReference type="GO" id="GO:0020037">
    <property type="term" value="F:heme binding"/>
    <property type="evidence" value="ECO:0007669"/>
    <property type="project" value="InterPro"/>
</dbReference>
<dbReference type="OMA" id="LIGWEWD"/>
<dbReference type="PROSITE" id="PS00086">
    <property type="entry name" value="CYTOCHROME_P450"/>
    <property type="match status" value="1"/>
</dbReference>
<evidence type="ECO:0000256" key="10">
    <source>
        <dbReference type="ARBA" id="ARBA00023033"/>
    </source>
</evidence>
<dbReference type="InterPro" id="IPR002401">
    <property type="entry name" value="Cyt_P450_E_grp-I"/>
</dbReference>
<reference evidence="16 18" key="2">
    <citation type="journal article" date="2014" name="BMC Genomics">
        <title>An improved genome release (version Mt4.0) for the model legume Medicago truncatula.</title>
        <authorList>
            <person name="Tang H."/>
            <person name="Krishnakumar V."/>
            <person name="Bidwell S."/>
            <person name="Rosen B."/>
            <person name="Chan A."/>
            <person name="Zhou S."/>
            <person name="Gentzbittel L."/>
            <person name="Childs K.L."/>
            <person name="Yandell M."/>
            <person name="Gundlach H."/>
            <person name="Mayer K.F."/>
            <person name="Schwartz D.C."/>
            <person name="Town C.D."/>
        </authorList>
    </citation>
    <scope>GENOME REANNOTATION</scope>
    <source>
        <strain evidence="17 18">cv. Jemalong A17</strain>
    </source>
</reference>
<keyword evidence="4 12" id="KW-0349">Heme</keyword>
<evidence type="ECO:0000256" key="5">
    <source>
        <dbReference type="ARBA" id="ARBA00022692"/>
    </source>
</evidence>
<evidence type="ECO:0000256" key="6">
    <source>
        <dbReference type="ARBA" id="ARBA00022723"/>
    </source>
</evidence>
<feature type="region of interest" description="Disordered" evidence="14">
    <location>
        <begin position="1"/>
        <end position="20"/>
    </location>
</feature>
<dbReference type="GO" id="GO:0016020">
    <property type="term" value="C:membrane"/>
    <property type="evidence" value="ECO:0000318"/>
    <property type="project" value="GO_Central"/>
</dbReference>
<dbReference type="Pfam" id="PF00067">
    <property type="entry name" value="p450"/>
    <property type="match status" value="1"/>
</dbReference>
<keyword evidence="9 12" id="KW-0408">Iron</keyword>
<comment type="similarity">
    <text evidence="3 13">Belongs to the cytochrome P450 family.</text>
</comment>
<evidence type="ECO:0000313" key="17">
    <source>
        <dbReference type="EnsemblPlants" id="AES63580"/>
    </source>
</evidence>